<protein>
    <submittedName>
        <fullName evidence="1">Uncharacterized protein</fullName>
    </submittedName>
</protein>
<proteinExistence type="predicted"/>
<gene>
    <name evidence="1" type="ORF">S01H1_32993</name>
</gene>
<evidence type="ECO:0000313" key="1">
    <source>
        <dbReference type="EMBL" id="GAG07567.1"/>
    </source>
</evidence>
<reference evidence="1" key="1">
    <citation type="journal article" date="2014" name="Front. Microbiol.">
        <title>High frequency of phylogenetically diverse reductive dehalogenase-homologous genes in deep subseafloor sedimentary metagenomes.</title>
        <authorList>
            <person name="Kawai M."/>
            <person name="Futagami T."/>
            <person name="Toyoda A."/>
            <person name="Takaki Y."/>
            <person name="Nishi S."/>
            <person name="Hori S."/>
            <person name="Arai W."/>
            <person name="Tsubouchi T."/>
            <person name="Morono Y."/>
            <person name="Uchiyama I."/>
            <person name="Ito T."/>
            <person name="Fujiyama A."/>
            <person name="Inagaki F."/>
            <person name="Takami H."/>
        </authorList>
    </citation>
    <scope>NUCLEOTIDE SEQUENCE</scope>
    <source>
        <strain evidence="1">Expedition CK06-06</strain>
    </source>
</reference>
<feature type="non-terminal residue" evidence="1">
    <location>
        <position position="272"/>
    </location>
</feature>
<organism evidence="1">
    <name type="scientific">marine sediment metagenome</name>
    <dbReference type="NCBI Taxonomy" id="412755"/>
    <lineage>
        <taxon>unclassified sequences</taxon>
        <taxon>metagenomes</taxon>
        <taxon>ecological metagenomes</taxon>
    </lineage>
</organism>
<name>X0V899_9ZZZZ</name>
<sequence length="272" mass="29324">MPLLGAGALSLMSSSVYYITLALQDAGGTIIFQQIEVDMRVQLSNNNFWNKIQTVDAYGFLAENYNGSPPQFLSPGSGAPAIIPGEPGGCGAANFCQPPGSRTRWWCYPSTIFEINENDIGASADTYGWYVYALGYFDNNPGDSGLCCLTDQSFGIAGSTSLVEYSSADITNSITIPMNTPITPGEHLVQRQPTFLNKRGFSSATITQINSWGYPPLLHGRIAVTGYEILTSGETAWTYEVLDGDPNKAITGCMKLFRDFGGSYDFNTGVST</sequence>
<dbReference type="AlphaFoldDB" id="X0V899"/>
<accession>X0V899</accession>
<comment type="caution">
    <text evidence="1">The sequence shown here is derived from an EMBL/GenBank/DDBJ whole genome shotgun (WGS) entry which is preliminary data.</text>
</comment>
<dbReference type="EMBL" id="BARS01020461">
    <property type="protein sequence ID" value="GAG07567.1"/>
    <property type="molecule type" value="Genomic_DNA"/>
</dbReference>